<dbReference type="InterPro" id="IPR011050">
    <property type="entry name" value="Pectin_lyase_fold/virulence"/>
</dbReference>
<dbReference type="Pfam" id="PF20200">
    <property type="entry name" value="DUF6562"/>
    <property type="match status" value="1"/>
</dbReference>
<dbReference type="PROSITE" id="PS51257">
    <property type="entry name" value="PROKAR_LIPOPROTEIN"/>
    <property type="match status" value="1"/>
</dbReference>
<feature type="domain" description="DUF6562" evidence="2">
    <location>
        <begin position="99"/>
        <end position="321"/>
    </location>
</feature>
<gene>
    <name evidence="3" type="ORF">ERS417307_04054</name>
</gene>
<dbReference type="SUPFAM" id="SSF51126">
    <property type="entry name" value="Pectin lyase-like"/>
    <property type="match status" value="1"/>
</dbReference>
<proteinExistence type="predicted"/>
<dbReference type="RefSeq" id="WP_057089765.1">
    <property type="nucleotide sequence ID" value="NZ_CYZF01000020.1"/>
</dbReference>
<reference evidence="3 4" key="1">
    <citation type="submission" date="2015-09" db="EMBL/GenBank/DDBJ databases">
        <authorList>
            <consortium name="Pathogen Informatics"/>
        </authorList>
    </citation>
    <scope>NUCLEOTIDE SEQUENCE [LARGE SCALE GENOMIC DNA]</scope>
    <source>
        <strain evidence="3 4">2789STDY5608791</strain>
    </source>
</reference>
<dbReference type="Proteomes" id="UP000095419">
    <property type="component" value="Unassembled WGS sequence"/>
</dbReference>
<dbReference type="InterPro" id="IPR046692">
    <property type="entry name" value="DUF6562"/>
</dbReference>
<sequence length="781" mass="83666">MKKNLFMSMLAMAGMLFATSCSQDELLNEPTTGDYVNAKFTISTPEGIGTRAAVNVGEGTTVNYVACAVYDATGEEMPDLRQYRPITNKTAEYSIRLVKGQAYRVAFFAYYGEDNGISDYYDMQYLTDIKIKDAKSNIEHRDAFTNYVDVTAQESMKAVEKPVTLYRPFAQLNLGAVAEDIEAAKKAGVVVTNSKITVSNVYTEFDAYNNAIVAGAQSKEVTFTMNEIPGQDLYVDMDNDATTADESFEYLALNYLLVGNAGSEKELTDVTFEWKTADNKTNSPATVFKNIPVQRNYRTNIIGYLLTNPAVFNITIDEKFEKPDYIVASPWDGKEVSEPESTATEYLISSPAEWAWLKGKNLNGKNIKLTANIDFGGNEVKGLGFTGTFDGDGHIMSNMTLLCGGNYYSNGLFQGDASGEVTVKNVTIENAVAECSAEDQGYVGTIFGDVQNNVTLENVHVNGADLCGVQSVGGLVGFVASGITLTLNNCSVTGSYIHNYAVSNESGFVAGLVGRPVGTVTASNCEVNNTIVEGFYAARRGESSIAAAVGSQTPSGVTVASDVTVKKVSMDDVVLISSAEQLNQLTVSNKYVILTADIDFQGVAMTKPIEIWGNSTFDGQGHKISNVETAVQGDYATSLFRGDANSGNKVVKNLIIEKLTTPSGKDFASAIWSELQDGANIEIDNVQINDATIQANGTIGGFVGFVGGSTTYVIIKNSSISNSTLNGGEEDKKRGAVVGRAYGCSVTCEDVIVNNVKINDVAVTTSTLVGDKGYTGIVTIK</sequence>
<feature type="signal peptide" evidence="1">
    <location>
        <begin position="1"/>
        <end position="23"/>
    </location>
</feature>
<evidence type="ECO:0000256" key="1">
    <source>
        <dbReference type="SAM" id="SignalP"/>
    </source>
</evidence>
<keyword evidence="1" id="KW-0732">Signal</keyword>
<name>A0A174PQP5_BACUN</name>
<organism evidence="3 4">
    <name type="scientific">Bacteroides uniformis</name>
    <dbReference type="NCBI Taxonomy" id="820"/>
    <lineage>
        <taxon>Bacteria</taxon>
        <taxon>Pseudomonadati</taxon>
        <taxon>Bacteroidota</taxon>
        <taxon>Bacteroidia</taxon>
        <taxon>Bacteroidales</taxon>
        <taxon>Bacteroidaceae</taxon>
        <taxon>Bacteroides</taxon>
    </lineage>
</organism>
<dbReference type="Gene3D" id="2.160.20.110">
    <property type="match status" value="2"/>
</dbReference>
<evidence type="ECO:0000259" key="2">
    <source>
        <dbReference type="Pfam" id="PF20200"/>
    </source>
</evidence>
<feature type="chain" id="PRO_5008030172" description="DUF6562 domain-containing protein" evidence="1">
    <location>
        <begin position="24"/>
        <end position="781"/>
    </location>
</feature>
<evidence type="ECO:0000313" key="4">
    <source>
        <dbReference type="Proteomes" id="UP000095419"/>
    </source>
</evidence>
<protein>
    <recommendedName>
        <fullName evidence="2">DUF6562 domain-containing protein</fullName>
    </recommendedName>
</protein>
<dbReference type="AlphaFoldDB" id="A0A174PQP5"/>
<dbReference type="EMBL" id="CYZF01000020">
    <property type="protein sequence ID" value="CUP61447.1"/>
    <property type="molecule type" value="Genomic_DNA"/>
</dbReference>
<accession>A0A174PQP5</accession>
<evidence type="ECO:0000313" key="3">
    <source>
        <dbReference type="EMBL" id="CUP61447.1"/>
    </source>
</evidence>